<accession>A0ABY4C852</accession>
<keyword evidence="3" id="KW-0378">Hydrolase</keyword>
<feature type="coiled-coil region" evidence="1">
    <location>
        <begin position="133"/>
        <end position="182"/>
    </location>
</feature>
<evidence type="ECO:0000256" key="1">
    <source>
        <dbReference type="SAM" id="Coils"/>
    </source>
</evidence>
<dbReference type="InterPro" id="IPR032534">
    <property type="entry name" value="EcxA_zinc-bd"/>
</dbReference>
<evidence type="ECO:0000259" key="2">
    <source>
        <dbReference type="Pfam" id="PF16313"/>
    </source>
</evidence>
<evidence type="ECO:0000313" key="4">
    <source>
        <dbReference type="Proteomes" id="UP000830116"/>
    </source>
</evidence>
<evidence type="ECO:0000313" key="3">
    <source>
        <dbReference type="EMBL" id="UOF01095.1"/>
    </source>
</evidence>
<dbReference type="RefSeq" id="WP_243537366.1">
    <property type="nucleotide sequence ID" value="NZ_CP093442.1"/>
</dbReference>
<keyword evidence="3" id="KW-0645">Protease</keyword>
<gene>
    <name evidence="3" type="ORF">MNR06_15445</name>
</gene>
<feature type="domain" description="EcxA zinc-binding" evidence="2">
    <location>
        <begin position="978"/>
        <end position="1029"/>
    </location>
</feature>
<dbReference type="PANTHER" id="PTHR38478:SF1">
    <property type="entry name" value="ZINC DEPENDENT METALLOPROTEASE DOMAIN LIPOPROTEIN"/>
    <property type="match status" value="1"/>
</dbReference>
<dbReference type="PANTHER" id="PTHR38478">
    <property type="entry name" value="PEPTIDASE M1A AND M12B"/>
    <property type="match status" value="1"/>
</dbReference>
<dbReference type="PROSITE" id="PS51257">
    <property type="entry name" value="PROKAR_LIPOPROTEIN"/>
    <property type="match status" value="1"/>
</dbReference>
<dbReference type="Pfam" id="PF16313">
    <property type="entry name" value="DUF4953"/>
    <property type="match status" value="1"/>
</dbReference>
<proteinExistence type="predicted"/>
<dbReference type="Proteomes" id="UP000830116">
    <property type="component" value="Chromosome"/>
</dbReference>
<keyword evidence="4" id="KW-1185">Reference proteome</keyword>
<protein>
    <submittedName>
        <fullName evidence="3">Zinc-dependent metalloprotease</fullName>
    </submittedName>
</protein>
<organism evidence="3 4">
    <name type="scientific">Bdellovibrio reynosensis</name>
    <dbReference type="NCBI Taxonomy" id="2835041"/>
    <lineage>
        <taxon>Bacteria</taxon>
        <taxon>Pseudomonadati</taxon>
        <taxon>Bdellovibrionota</taxon>
        <taxon>Bdellovibrionia</taxon>
        <taxon>Bdellovibrionales</taxon>
        <taxon>Pseudobdellovibrionaceae</taxon>
        <taxon>Bdellovibrio</taxon>
    </lineage>
</organism>
<reference evidence="3" key="1">
    <citation type="submission" date="2022-03" db="EMBL/GenBank/DDBJ databases">
        <title>Genome Identification and Characterization of new species Bdellovibrio reynosense LBG001 sp. nov. from a Mexico soil sample.</title>
        <authorList>
            <person name="Camilli A."/>
            <person name="Ajao Y."/>
            <person name="Guo X."/>
        </authorList>
    </citation>
    <scope>NUCLEOTIDE SEQUENCE</scope>
    <source>
        <strain evidence="3">LBG001</strain>
    </source>
</reference>
<keyword evidence="3" id="KW-0482">Metalloprotease</keyword>
<dbReference type="EMBL" id="CP093442">
    <property type="protein sequence ID" value="UOF01095.1"/>
    <property type="molecule type" value="Genomic_DNA"/>
</dbReference>
<dbReference type="GO" id="GO:0008237">
    <property type="term" value="F:metallopeptidase activity"/>
    <property type="evidence" value="ECO:0007669"/>
    <property type="project" value="UniProtKB-KW"/>
</dbReference>
<sequence length="1632" mass="181723">MTPKSQYAKAFMALVALTLFVSGCTKKRDASLSESEEETIFAISEFGQLNLDNSSQKVQTDERLTELSLGEASKATAEKGMVAVTDVEVPKRLKFMFKGLQITGQANRSYPVVFSVDKKYVTAYKIVSDTTELSILEKELAVSKNEVQLQKQLQKTSDNKKVKSLLASLKEARAQKQAKKQALLVPIFKYSVKDFGTLNRTKNQLGEETSSLRLKSSEWAEATHIQISNTSTDRLAVGVDPKTRGSELDRTFVMNNINNKIMTAETLKEEFQISVNLAKDTKIRTLLDVDALHIFEIGQLGKTVLTDSQLQQLKLGSNKSNIRQCPADIVQVLPKEEQANCIMILRFDIPVKYVRPELPVADQDGNQDAEVTFRDTTASKNVGLVQISANVEPKKIESNNEMDPRTMIRIADIKDKEFFFKRTLEDAPVTTMFAPGMAGQLTIVKFEFRETRLIVRKADKLVEFKSGSNDTDYEELMNIPVKYFKHDTKTADGSDYSVVRLVPATRVDAEIVELDWTNNSLSSDYSPFSSLQEACFRSVSNTEISDVDMRLDKGVLNFTQGYSTGLVGECIAESALPINDYNGVAGYQTTARIKERISFKLVDPATNVAFAPQVPFRAQNELGYGVWTIGKMNPTETGMLGREGQETNYSVVHDLRDGKKIMYTVTGLEPSVDLDPKIRQIYKETARKVVDAWDFAYKQAFAVKNEKRDGRYVDIQFAGENGIEAKVGDLDKNIIHFENKFNDNHGVLGVSMVGYNPRSGIVVADSLIIYAGNLQQFVAGFQHTLRNSLQWNAMKAHLRDTKAAELKAKDKSSKEAKTVGAVAVEKAKAANQFTQGVNGLLKGIRLNGSSFVSASKANLVSSDIQAAVKNMQVAGAGTFKYAPPQMESAWIDRVLRKLAENRNMDEQELQGVVAAEMLASKEGTLTSAQRLDLQRAVHTGKLRSKMNALFKNAPGCLLTSTADIGRDFANKKFEDALRDILYFDLGHEMGHSQGLTHNFIASFDKENFKNMDGTDSNRNYSSIMDYMQPGKFNWDGIGTYDIHALRAAHEGLLELSPNVIENLKKQNKGGLIVQDKFIKIDTIKSSFAPTGWNNFSSHQIKGILKPYKYCTDVHVGYEPQCQRFDHGTSATEIVENIIEDYEQNYINGYHAWDRNNFGLGAAGRAIGSSAYKMFTMRQFFDELYYREQVGPHDAAELADLENAATKVYLFYNQVLRTPDANLAFKNTDRFQAITYSYPELDKNGNETGEMIPDVALVETRAIQTLSVNEHRIDTVGYENDKIAALNFLTMKGFPQYKYRSQNIIFSFLDFEKYTLGKRPEESLYVNTVTGMMLDELQPTFTNDKVALHPIEGATSTITPAMTTYAAIYSIFNLEAATLRDQDNFASLFKVGSSIGSAPTDRIALSQLGVSESSTTRLSFWALDNATSSNAILSVAAAKNFFIQSGKVLEPLFAKLFIAQVQSSFGGEKFNEMVAKEKAVLIEKLNELNKDGKIVSADVVKANPELAIEKQIEYIIAENKEVIALAIDLQNATDKKQNMKPHLEKSRSLRTKTYLAGQALPLHSLSQKAVKATGAQLGAALAEQSKNPSFKGWGNWASQLVNGMQLDVSYGVIMKNIEFLSKLTLMTNPEYNR</sequence>
<name>A0ABY4C852_9BACT</name>
<keyword evidence="1" id="KW-0175">Coiled coil</keyword>
<dbReference type="SUPFAM" id="SSF55486">
    <property type="entry name" value="Metalloproteases ('zincins'), catalytic domain"/>
    <property type="match status" value="1"/>
</dbReference>